<keyword evidence="2" id="KW-0812">Transmembrane</keyword>
<evidence type="ECO:0000313" key="3">
    <source>
        <dbReference type="EMBL" id="KAJ9573546.1"/>
    </source>
</evidence>
<reference evidence="3" key="2">
    <citation type="submission" date="2023-05" db="EMBL/GenBank/DDBJ databases">
        <authorList>
            <person name="Fouks B."/>
        </authorList>
    </citation>
    <scope>NUCLEOTIDE SEQUENCE</scope>
    <source>
        <strain evidence="3">Stay&amp;Tobe</strain>
        <tissue evidence="3">Testes</tissue>
    </source>
</reference>
<dbReference type="AlphaFoldDB" id="A0AAD7Z407"/>
<gene>
    <name evidence="3" type="ORF">L9F63_009110</name>
</gene>
<feature type="coiled-coil region" evidence="1">
    <location>
        <begin position="76"/>
        <end position="103"/>
    </location>
</feature>
<name>A0AAD7Z407_DIPPU</name>
<evidence type="ECO:0000313" key="4">
    <source>
        <dbReference type="Proteomes" id="UP001233999"/>
    </source>
</evidence>
<reference evidence="3" key="1">
    <citation type="journal article" date="2023" name="IScience">
        <title>Live-bearing cockroach genome reveals convergent evolutionary mechanisms linked to viviparity in insects and beyond.</title>
        <authorList>
            <person name="Fouks B."/>
            <person name="Harrison M.C."/>
            <person name="Mikhailova A.A."/>
            <person name="Marchal E."/>
            <person name="English S."/>
            <person name="Carruthers M."/>
            <person name="Jennings E.C."/>
            <person name="Chiamaka E.L."/>
            <person name="Frigard R.A."/>
            <person name="Pippel M."/>
            <person name="Attardo G.M."/>
            <person name="Benoit J.B."/>
            <person name="Bornberg-Bauer E."/>
            <person name="Tobe S.S."/>
        </authorList>
    </citation>
    <scope>NUCLEOTIDE SEQUENCE</scope>
    <source>
        <strain evidence="3">Stay&amp;Tobe</strain>
    </source>
</reference>
<feature type="transmembrane region" description="Helical" evidence="2">
    <location>
        <begin position="12"/>
        <end position="34"/>
    </location>
</feature>
<keyword evidence="1" id="KW-0175">Coiled coil</keyword>
<comment type="caution">
    <text evidence="3">The sequence shown here is derived from an EMBL/GenBank/DDBJ whole genome shotgun (WGS) entry which is preliminary data.</text>
</comment>
<dbReference type="EMBL" id="JASPKZ010010696">
    <property type="protein sequence ID" value="KAJ9573546.1"/>
    <property type="molecule type" value="Genomic_DNA"/>
</dbReference>
<proteinExistence type="predicted"/>
<protein>
    <submittedName>
        <fullName evidence="3">Uncharacterized protein</fullName>
    </submittedName>
</protein>
<keyword evidence="2" id="KW-1133">Transmembrane helix</keyword>
<evidence type="ECO:0000256" key="1">
    <source>
        <dbReference type="SAM" id="Coils"/>
    </source>
</evidence>
<sequence length="252" mass="29229">MDINTKKMVTKTIIRVFTMITKIIFVICVSQVAFGQEDPEEALWDLIEETRKEIDLYVYPYLNSLQGYWDKFYYEENILQQEYADLRERLQNLALEMINGTNNVSTCLDSALEDAYNLYQDRADVLSVFHAVTTNSFNVVINDFSLVIVEQENLVRETEQSIQTCRALATQEEIDECNNLLLSVFNEMKADILNRIIELYELGQSVFKIAQEEMQTLSDGNRDLVNETSEETRQQLITCIENLQLVNNTVTL</sequence>
<organism evidence="3 4">
    <name type="scientific">Diploptera punctata</name>
    <name type="common">Pacific beetle cockroach</name>
    <dbReference type="NCBI Taxonomy" id="6984"/>
    <lineage>
        <taxon>Eukaryota</taxon>
        <taxon>Metazoa</taxon>
        <taxon>Ecdysozoa</taxon>
        <taxon>Arthropoda</taxon>
        <taxon>Hexapoda</taxon>
        <taxon>Insecta</taxon>
        <taxon>Pterygota</taxon>
        <taxon>Neoptera</taxon>
        <taxon>Polyneoptera</taxon>
        <taxon>Dictyoptera</taxon>
        <taxon>Blattodea</taxon>
        <taxon>Blaberoidea</taxon>
        <taxon>Blaberidae</taxon>
        <taxon>Diplopterinae</taxon>
        <taxon>Diploptera</taxon>
    </lineage>
</organism>
<keyword evidence="2" id="KW-0472">Membrane</keyword>
<accession>A0AAD7Z407</accession>
<dbReference type="Proteomes" id="UP001233999">
    <property type="component" value="Unassembled WGS sequence"/>
</dbReference>
<keyword evidence="4" id="KW-1185">Reference proteome</keyword>
<evidence type="ECO:0000256" key="2">
    <source>
        <dbReference type="SAM" id="Phobius"/>
    </source>
</evidence>